<dbReference type="InterPro" id="IPR050287">
    <property type="entry name" value="MTA/SAH_deaminase"/>
</dbReference>
<dbReference type="AlphaFoldDB" id="A0A0F9AHM4"/>
<reference evidence="3" key="1">
    <citation type="journal article" date="2015" name="Nature">
        <title>Complex archaea that bridge the gap between prokaryotes and eukaryotes.</title>
        <authorList>
            <person name="Spang A."/>
            <person name="Saw J.H."/>
            <person name="Jorgensen S.L."/>
            <person name="Zaremba-Niedzwiedzka K."/>
            <person name="Martijn J."/>
            <person name="Lind A.E."/>
            <person name="van Eijk R."/>
            <person name="Schleper C."/>
            <person name="Guy L."/>
            <person name="Ettema T.J."/>
        </authorList>
    </citation>
    <scope>NUCLEOTIDE SEQUENCE</scope>
</reference>
<dbReference type="EMBL" id="LAZR01042618">
    <property type="protein sequence ID" value="KKL09089.1"/>
    <property type="molecule type" value="Genomic_DNA"/>
</dbReference>
<gene>
    <name evidence="3" type="ORF">LCGC14_2569340</name>
</gene>
<accession>A0A0F9AHM4</accession>
<keyword evidence="1" id="KW-0378">Hydrolase</keyword>
<evidence type="ECO:0000259" key="2">
    <source>
        <dbReference type="Pfam" id="PF01979"/>
    </source>
</evidence>
<dbReference type="SUPFAM" id="SSF51556">
    <property type="entry name" value="Metallo-dependent hydrolases"/>
    <property type="match status" value="1"/>
</dbReference>
<dbReference type="Pfam" id="PF01979">
    <property type="entry name" value="Amidohydro_1"/>
    <property type="match status" value="1"/>
</dbReference>
<comment type="caution">
    <text evidence="3">The sequence shown here is derived from an EMBL/GenBank/DDBJ whole genome shotgun (WGS) entry which is preliminary data.</text>
</comment>
<evidence type="ECO:0000256" key="1">
    <source>
        <dbReference type="ARBA" id="ARBA00022801"/>
    </source>
</evidence>
<evidence type="ECO:0000313" key="3">
    <source>
        <dbReference type="EMBL" id="KKL09089.1"/>
    </source>
</evidence>
<dbReference type="GO" id="GO:0016787">
    <property type="term" value="F:hydrolase activity"/>
    <property type="evidence" value="ECO:0007669"/>
    <property type="project" value="UniProtKB-KW"/>
</dbReference>
<sequence length="257" mass="28676">MYDLKWGDGIGIEHKRAVKNNIPYVTHIEEGFDVESLRGIENLEEQDALSEHTVLVHGIGFSKGDINKVANRNAHFVWCPGSNYFMFKRTAKVKDIHKAGINMSIGTDSPASGELNLIDEIKFAKKIYKEMYNEELDDKLIVDMITVNPAEAFRIQDKLGSLEKGKLGDLLLISGDANDPYSSLVNAGLKDIALVIMEGFPLYGDNNFSDIFKDSGKNYSIIHIDGKEKLIIGDPKGLMKRVSEVVGFEKKLPFLPI</sequence>
<protein>
    <recommendedName>
        <fullName evidence="2">Amidohydrolase-related domain-containing protein</fullName>
    </recommendedName>
</protein>
<name>A0A0F9AHM4_9ZZZZ</name>
<proteinExistence type="predicted"/>
<dbReference type="PANTHER" id="PTHR43794">
    <property type="entry name" value="AMINOHYDROLASE SSNA-RELATED"/>
    <property type="match status" value="1"/>
</dbReference>
<dbReference type="InterPro" id="IPR032466">
    <property type="entry name" value="Metal_Hydrolase"/>
</dbReference>
<feature type="domain" description="Amidohydrolase-related" evidence="2">
    <location>
        <begin position="26"/>
        <end position="196"/>
    </location>
</feature>
<organism evidence="3">
    <name type="scientific">marine sediment metagenome</name>
    <dbReference type="NCBI Taxonomy" id="412755"/>
    <lineage>
        <taxon>unclassified sequences</taxon>
        <taxon>metagenomes</taxon>
        <taxon>ecological metagenomes</taxon>
    </lineage>
</organism>
<dbReference type="InterPro" id="IPR006680">
    <property type="entry name" value="Amidohydro-rel"/>
</dbReference>
<dbReference type="PANTHER" id="PTHR43794:SF11">
    <property type="entry name" value="AMIDOHYDROLASE-RELATED DOMAIN-CONTAINING PROTEIN"/>
    <property type="match status" value="1"/>
</dbReference>
<dbReference type="Gene3D" id="3.20.20.140">
    <property type="entry name" value="Metal-dependent hydrolases"/>
    <property type="match status" value="1"/>
</dbReference>